<comment type="caution">
    <text evidence="3">The sequence shown here is derived from an EMBL/GenBank/DDBJ whole genome shotgun (WGS) entry which is preliminary data.</text>
</comment>
<feature type="transmembrane region" description="Helical" evidence="2">
    <location>
        <begin position="120"/>
        <end position="143"/>
    </location>
</feature>
<dbReference type="Proteomes" id="UP000230273">
    <property type="component" value="Unassembled WGS sequence"/>
</dbReference>
<organism evidence="3 4">
    <name type="scientific">Candidatus Nealsonbacteria bacterium CG23_combo_of_CG06-09_8_20_14_all_38_19</name>
    <dbReference type="NCBI Taxonomy" id="1974721"/>
    <lineage>
        <taxon>Bacteria</taxon>
        <taxon>Candidatus Nealsoniibacteriota</taxon>
    </lineage>
</organism>
<protein>
    <submittedName>
        <fullName evidence="3">Uncharacterized protein</fullName>
    </submittedName>
</protein>
<evidence type="ECO:0000313" key="3">
    <source>
        <dbReference type="EMBL" id="PIP23378.1"/>
    </source>
</evidence>
<accession>A0A2G9YVW4</accession>
<keyword evidence="1" id="KW-0175">Coiled coil</keyword>
<proteinExistence type="predicted"/>
<feature type="transmembrane region" description="Helical" evidence="2">
    <location>
        <begin position="66"/>
        <end position="87"/>
    </location>
</feature>
<reference evidence="3 4" key="1">
    <citation type="submission" date="2017-09" db="EMBL/GenBank/DDBJ databases">
        <title>Depth-based differentiation of microbial function through sediment-hosted aquifers and enrichment of novel symbionts in the deep terrestrial subsurface.</title>
        <authorList>
            <person name="Probst A.J."/>
            <person name="Ladd B."/>
            <person name="Jarett J.K."/>
            <person name="Geller-Mcgrath D.E."/>
            <person name="Sieber C.M."/>
            <person name="Emerson J.B."/>
            <person name="Anantharaman K."/>
            <person name="Thomas B.C."/>
            <person name="Malmstrom R."/>
            <person name="Stieglmeier M."/>
            <person name="Klingl A."/>
            <person name="Woyke T."/>
            <person name="Ryan C.M."/>
            <person name="Banfield J.F."/>
        </authorList>
    </citation>
    <scope>NUCLEOTIDE SEQUENCE [LARGE SCALE GENOMIC DNA]</scope>
    <source>
        <strain evidence="3">CG23_combo_of_CG06-09_8_20_14_all_38_19</strain>
    </source>
</reference>
<feature type="coiled-coil region" evidence="1">
    <location>
        <begin position="185"/>
        <end position="273"/>
    </location>
</feature>
<evidence type="ECO:0000256" key="1">
    <source>
        <dbReference type="SAM" id="Coils"/>
    </source>
</evidence>
<sequence>MNSQKEITAWKTLSFWKLVVFGLPAMIFLLALTRFVFHIPFSNWVIVLVISLFGEVYLLTRLRAGIFFILLIILTMIELPVILYFFMPFLINVSGGAALLFLCYIFFIGNIFNLSLSSSFLYIFLAISSFSSFILILIEYLGAYPLYRNYTVNNYFLADKDHLLAALIVVVGGFFFLAFNINNFLAVLKEKIEALNKVKKELFEVNLVLEERIRERAKELEEAKSVLEIKVQARKEELNKLASNLEEQVKERNKELEEKIAALKEINRLTIEREIKMVEIKKGIKNPNI</sequence>
<keyword evidence="2" id="KW-1133">Transmembrane helix</keyword>
<keyword evidence="2" id="KW-0472">Membrane</keyword>
<keyword evidence="2" id="KW-0812">Transmembrane</keyword>
<dbReference type="EMBL" id="PCRP01000059">
    <property type="protein sequence ID" value="PIP23378.1"/>
    <property type="molecule type" value="Genomic_DNA"/>
</dbReference>
<dbReference type="AlphaFoldDB" id="A0A2G9YVW4"/>
<evidence type="ECO:0000313" key="4">
    <source>
        <dbReference type="Proteomes" id="UP000230273"/>
    </source>
</evidence>
<gene>
    <name evidence="3" type="ORF">COX36_03715</name>
</gene>
<evidence type="ECO:0000256" key="2">
    <source>
        <dbReference type="SAM" id="Phobius"/>
    </source>
</evidence>
<feature type="transmembrane region" description="Helical" evidence="2">
    <location>
        <begin position="93"/>
        <end position="113"/>
    </location>
</feature>
<feature type="transmembrane region" description="Helical" evidence="2">
    <location>
        <begin position="163"/>
        <end position="188"/>
    </location>
</feature>
<feature type="transmembrane region" description="Helical" evidence="2">
    <location>
        <begin position="41"/>
        <end position="59"/>
    </location>
</feature>
<feature type="transmembrane region" description="Helical" evidence="2">
    <location>
        <begin position="12"/>
        <end position="35"/>
    </location>
</feature>
<name>A0A2G9YVW4_9BACT</name>